<proteinExistence type="predicted"/>
<organism evidence="1 2">
    <name type="scientific">Rhizocola hellebori</name>
    <dbReference type="NCBI Taxonomy" id="1392758"/>
    <lineage>
        <taxon>Bacteria</taxon>
        <taxon>Bacillati</taxon>
        <taxon>Actinomycetota</taxon>
        <taxon>Actinomycetes</taxon>
        <taxon>Micromonosporales</taxon>
        <taxon>Micromonosporaceae</taxon>
        <taxon>Rhizocola</taxon>
    </lineage>
</organism>
<dbReference type="RefSeq" id="WP_203912981.1">
    <property type="nucleotide sequence ID" value="NZ_BONY01000064.1"/>
</dbReference>
<dbReference type="AlphaFoldDB" id="A0A8J3QGJ4"/>
<protein>
    <submittedName>
        <fullName evidence="1">Uncharacterized protein</fullName>
    </submittedName>
</protein>
<reference evidence="1" key="1">
    <citation type="submission" date="2021-01" db="EMBL/GenBank/DDBJ databases">
        <title>Whole genome shotgun sequence of Rhizocola hellebori NBRC 109834.</title>
        <authorList>
            <person name="Komaki H."/>
            <person name="Tamura T."/>
        </authorList>
    </citation>
    <scope>NUCLEOTIDE SEQUENCE</scope>
    <source>
        <strain evidence="1">NBRC 109834</strain>
    </source>
</reference>
<dbReference type="EMBL" id="BONY01000064">
    <property type="protein sequence ID" value="GIH09244.1"/>
    <property type="molecule type" value="Genomic_DNA"/>
</dbReference>
<evidence type="ECO:0000313" key="2">
    <source>
        <dbReference type="Proteomes" id="UP000612899"/>
    </source>
</evidence>
<keyword evidence="2" id="KW-1185">Reference proteome</keyword>
<comment type="caution">
    <text evidence="1">The sequence shown here is derived from an EMBL/GenBank/DDBJ whole genome shotgun (WGS) entry which is preliminary data.</text>
</comment>
<sequence length="313" mass="35546">MAAVVLDQFLGEYEPNFIGTGEDLRQGDILQMIPKNLVGEVGLLDRHFAVVVTANCDLTWSKHDGVLTCVPLIPALIYTHHIQVPRLLDRRRAACLVKIAKALVDADQADLVERVHEMLELGQTASVIRLFEEKSTLLRQKTSEVQQFSIYRSALDRLQHCDELRQSLVILRDAASQLDQLHGRKPNNALTNFVEALKETMGDKMPGDFLFINSLAENLTDGYVAILRMLRDIRQSEISLTATEERRRPGLYRARRISRLNVLYVHKLVQHMARVFTDIGLPEDYSKSRDARIKVYGDLWATCEPNSDEGRQG</sequence>
<evidence type="ECO:0000313" key="1">
    <source>
        <dbReference type="EMBL" id="GIH09244.1"/>
    </source>
</evidence>
<name>A0A8J3QGJ4_9ACTN</name>
<accession>A0A8J3QGJ4</accession>
<gene>
    <name evidence="1" type="ORF">Rhe02_73110</name>
</gene>
<dbReference type="Proteomes" id="UP000612899">
    <property type="component" value="Unassembled WGS sequence"/>
</dbReference>